<feature type="region of interest" description="Disordered" evidence="1">
    <location>
        <begin position="1"/>
        <end position="28"/>
    </location>
</feature>
<sequence>MPRSSSSRRASKYQRPRPEPRDLEETLAAMPRSVTAGDGEWTVQRVRGDRTSKTYRCPGCDQEIGPGVAHTVAWQSDSILGAEHALAGRRHWHNSCWQARGRRAPTRRR</sequence>
<organism evidence="2 3">
    <name type="scientific">Saxibacter everestensis</name>
    <dbReference type="NCBI Taxonomy" id="2909229"/>
    <lineage>
        <taxon>Bacteria</taxon>
        <taxon>Bacillati</taxon>
        <taxon>Actinomycetota</taxon>
        <taxon>Actinomycetes</taxon>
        <taxon>Micrococcales</taxon>
        <taxon>Brevibacteriaceae</taxon>
        <taxon>Saxibacter</taxon>
    </lineage>
</organism>
<keyword evidence="3" id="KW-1185">Reference proteome</keyword>
<gene>
    <name evidence="2" type="ORF">LWF01_09975</name>
</gene>
<proteinExistence type="predicted"/>
<name>A0ABY8QND6_9MICO</name>
<accession>A0ABY8QND6</accession>
<dbReference type="EMBL" id="CP090958">
    <property type="protein sequence ID" value="WGW10477.1"/>
    <property type="molecule type" value="Genomic_DNA"/>
</dbReference>
<evidence type="ECO:0008006" key="4">
    <source>
        <dbReference type="Google" id="ProtNLM"/>
    </source>
</evidence>
<evidence type="ECO:0000313" key="2">
    <source>
        <dbReference type="EMBL" id="WGW10477.1"/>
    </source>
</evidence>
<dbReference type="Proteomes" id="UP001209083">
    <property type="component" value="Chromosome"/>
</dbReference>
<protein>
    <recommendedName>
        <fullName evidence="4">ATP/GTP-binding protein</fullName>
    </recommendedName>
</protein>
<reference evidence="2 3" key="1">
    <citation type="submission" date="2023-05" db="EMBL/GenBank/DDBJ databases">
        <title>Lithophilousrod everest ZFBP1038 complete genpme.</title>
        <authorList>
            <person name="Tian M."/>
        </authorList>
    </citation>
    <scope>NUCLEOTIDE SEQUENCE [LARGE SCALE GENOMIC DNA]</scope>
    <source>
        <strain evidence="2 3">ZFBP1038</strain>
    </source>
</reference>
<evidence type="ECO:0000313" key="3">
    <source>
        <dbReference type="Proteomes" id="UP001209083"/>
    </source>
</evidence>
<evidence type="ECO:0000256" key="1">
    <source>
        <dbReference type="SAM" id="MobiDB-lite"/>
    </source>
</evidence>